<evidence type="ECO:0000256" key="1">
    <source>
        <dbReference type="SAM" id="MobiDB-lite"/>
    </source>
</evidence>
<name>A0AA40FMS4_9HYME</name>
<accession>A0AA40FMS4</accession>
<organism evidence="2 3">
    <name type="scientific">Melipona bicolor</name>
    <dbReference type="NCBI Taxonomy" id="60889"/>
    <lineage>
        <taxon>Eukaryota</taxon>
        <taxon>Metazoa</taxon>
        <taxon>Ecdysozoa</taxon>
        <taxon>Arthropoda</taxon>
        <taxon>Hexapoda</taxon>
        <taxon>Insecta</taxon>
        <taxon>Pterygota</taxon>
        <taxon>Neoptera</taxon>
        <taxon>Endopterygota</taxon>
        <taxon>Hymenoptera</taxon>
        <taxon>Apocrita</taxon>
        <taxon>Aculeata</taxon>
        <taxon>Apoidea</taxon>
        <taxon>Anthophila</taxon>
        <taxon>Apidae</taxon>
        <taxon>Melipona</taxon>
    </lineage>
</organism>
<feature type="region of interest" description="Disordered" evidence="1">
    <location>
        <begin position="1"/>
        <end position="29"/>
    </location>
</feature>
<evidence type="ECO:0000313" key="2">
    <source>
        <dbReference type="EMBL" id="KAK1121717.1"/>
    </source>
</evidence>
<sequence>MDNNQRLAEGRDARQRGGSGRQLGGIRDIRGPSHVAAHQQLNWPLWPGIEFS</sequence>
<proteinExistence type="predicted"/>
<evidence type="ECO:0000313" key="3">
    <source>
        <dbReference type="Proteomes" id="UP001177670"/>
    </source>
</evidence>
<keyword evidence="3" id="KW-1185">Reference proteome</keyword>
<reference evidence="2" key="1">
    <citation type="submission" date="2021-10" db="EMBL/GenBank/DDBJ databases">
        <title>Melipona bicolor Genome sequencing and assembly.</title>
        <authorList>
            <person name="Araujo N.S."/>
            <person name="Arias M.C."/>
        </authorList>
    </citation>
    <scope>NUCLEOTIDE SEQUENCE</scope>
    <source>
        <strain evidence="2">USP_2M_L1-L4_2017</strain>
        <tissue evidence="2">Whole body</tissue>
    </source>
</reference>
<dbReference type="AlphaFoldDB" id="A0AA40FMS4"/>
<gene>
    <name evidence="2" type="ORF">K0M31_010028</name>
</gene>
<comment type="caution">
    <text evidence="2">The sequence shown here is derived from an EMBL/GenBank/DDBJ whole genome shotgun (WGS) entry which is preliminary data.</text>
</comment>
<protein>
    <submittedName>
        <fullName evidence="2">Uncharacterized protein</fullName>
    </submittedName>
</protein>
<dbReference type="EMBL" id="JAHYIQ010000025">
    <property type="protein sequence ID" value="KAK1121717.1"/>
    <property type="molecule type" value="Genomic_DNA"/>
</dbReference>
<dbReference type="Proteomes" id="UP001177670">
    <property type="component" value="Unassembled WGS sequence"/>
</dbReference>